<dbReference type="Proteomes" id="UP001501490">
    <property type="component" value="Unassembled WGS sequence"/>
</dbReference>
<comment type="caution">
    <text evidence="8">The sequence shown here is derived from an EMBL/GenBank/DDBJ whole genome shotgun (WGS) entry which is preliminary data.</text>
</comment>
<evidence type="ECO:0000259" key="7">
    <source>
        <dbReference type="Pfam" id="PF13091"/>
    </source>
</evidence>
<reference evidence="9" key="1">
    <citation type="journal article" date="2019" name="Int. J. Syst. Evol. Microbiol.">
        <title>The Global Catalogue of Microorganisms (GCM) 10K type strain sequencing project: providing services to taxonomists for standard genome sequencing and annotation.</title>
        <authorList>
            <consortium name="The Broad Institute Genomics Platform"/>
            <consortium name="The Broad Institute Genome Sequencing Center for Infectious Disease"/>
            <person name="Wu L."/>
            <person name="Ma J."/>
        </authorList>
    </citation>
    <scope>NUCLEOTIDE SEQUENCE [LARGE SCALE GENOMIC DNA]</scope>
    <source>
        <strain evidence="9">JCM 16929</strain>
    </source>
</reference>
<evidence type="ECO:0000256" key="3">
    <source>
        <dbReference type="ARBA" id="ARBA00012027"/>
    </source>
</evidence>
<dbReference type="InterPro" id="IPR025202">
    <property type="entry name" value="PLD-like_dom"/>
</dbReference>
<dbReference type="Gene3D" id="3.30.870.10">
    <property type="entry name" value="Endonuclease Chain A"/>
    <property type="match status" value="2"/>
</dbReference>
<dbReference type="SUPFAM" id="SSF56024">
    <property type="entry name" value="Phospholipase D/nuclease"/>
    <property type="match status" value="1"/>
</dbReference>
<dbReference type="EMBL" id="BAABAB010000039">
    <property type="protein sequence ID" value="GAA3635825.1"/>
    <property type="molecule type" value="Genomic_DNA"/>
</dbReference>
<dbReference type="Pfam" id="PF13091">
    <property type="entry name" value="PLDc_2"/>
    <property type="match status" value="1"/>
</dbReference>
<gene>
    <name evidence="8" type="ORF">GCM10022236_42990</name>
</gene>
<keyword evidence="4" id="KW-0378">Hydrolase</keyword>
<evidence type="ECO:0000256" key="5">
    <source>
        <dbReference type="ARBA" id="ARBA00022963"/>
    </source>
</evidence>
<dbReference type="RefSeq" id="WP_344808444.1">
    <property type="nucleotide sequence ID" value="NZ_BAABAB010000039.1"/>
</dbReference>
<name>A0ABP7AML7_9ACTN</name>
<evidence type="ECO:0000256" key="2">
    <source>
        <dbReference type="ARBA" id="ARBA00008664"/>
    </source>
</evidence>
<proteinExistence type="inferred from homology"/>
<evidence type="ECO:0000313" key="8">
    <source>
        <dbReference type="EMBL" id="GAA3635825.1"/>
    </source>
</evidence>
<comment type="catalytic activity">
    <reaction evidence="1">
        <text>a 1,2-diacyl-sn-glycero-3-phosphocholine + H2O = a 1,2-diacyl-sn-glycero-3-phosphate + choline + H(+)</text>
        <dbReference type="Rhea" id="RHEA:14445"/>
        <dbReference type="ChEBI" id="CHEBI:15354"/>
        <dbReference type="ChEBI" id="CHEBI:15377"/>
        <dbReference type="ChEBI" id="CHEBI:15378"/>
        <dbReference type="ChEBI" id="CHEBI:57643"/>
        <dbReference type="ChEBI" id="CHEBI:58608"/>
        <dbReference type="EC" id="3.1.4.4"/>
    </reaction>
</comment>
<accession>A0ABP7AML7</accession>
<organism evidence="8 9">
    <name type="scientific">Microlunatus ginsengisoli</name>
    <dbReference type="NCBI Taxonomy" id="363863"/>
    <lineage>
        <taxon>Bacteria</taxon>
        <taxon>Bacillati</taxon>
        <taxon>Actinomycetota</taxon>
        <taxon>Actinomycetes</taxon>
        <taxon>Propionibacteriales</taxon>
        <taxon>Propionibacteriaceae</taxon>
        <taxon>Microlunatus</taxon>
    </lineage>
</organism>
<evidence type="ECO:0000256" key="1">
    <source>
        <dbReference type="ARBA" id="ARBA00000798"/>
    </source>
</evidence>
<evidence type="ECO:0000256" key="6">
    <source>
        <dbReference type="ARBA" id="ARBA00023098"/>
    </source>
</evidence>
<keyword evidence="6" id="KW-0443">Lipid metabolism</keyword>
<sequence length="478" mass="53168">MGSFRRRQRRVGSGRVGLITRLIALVSALLLAGVLATSSASAITFSTTGSGAIAPVTSTSCPTISTPAPFETWTNIPDLESRGFWDPNVQQPWDVLTKTAQVICGAAPGSTIKIGMYFIRAIGTMTSTGYGIRPETDPEQVWRALEWVKKNRKVTIGIVLDNSADIATAVAKKQVSQRLRNIGSVYYCSYGCFNLNAGWVHPDAINHEKFVSITNTTWPNSSKGPHPVVLSMSANFARSQVRLYQQEITLIYDDKTLAKLFDIRYDGMVNCARTGCKSAKGFPSSLQLSKQGNIWVDPFYRHYTDAGRGTTVSFAPQASTASDFYIRQFDDVDCTVDRKIRIAMFKLTDARAQQMVSSLVRLKKRGCDIQMLLTYQGGRFTLSPAVAKLLRTSRIPVRCTQVAMHTKMILIGPMHNNNGRVLMGTQNMSVPGLRYNEEHVITLDVRRATGRFVEPMRRVYGQYLSDWYEFSKSTRSCT</sequence>
<keyword evidence="9" id="KW-1185">Reference proteome</keyword>
<protein>
    <recommendedName>
        <fullName evidence="3">phospholipase D</fullName>
        <ecNumber evidence="3">3.1.4.4</ecNumber>
    </recommendedName>
</protein>
<feature type="domain" description="Phospholipase D-like" evidence="7">
    <location>
        <begin position="338"/>
        <end position="454"/>
    </location>
</feature>
<dbReference type="InterPro" id="IPR051406">
    <property type="entry name" value="PLD_domain"/>
</dbReference>
<dbReference type="EC" id="3.1.4.4" evidence="3"/>
<comment type="similarity">
    <text evidence="2">Belongs to the phospholipase D family.</text>
</comment>
<dbReference type="PANTHER" id="PTHR43856">
    <property type="entry name" value="CARDIOLIPIN HYDROLASE"/>
    <property type="match status" value="1"/>
</dbReference>
<dbReference type="PANTHER" id="PTHR43856:SF1">
    <property type="entry name" value="MITOCHONDRIAL CARDIOLIPIN HYDROLASE"/>
    <property type="match status" value="1"/>
</dbReference>
<keyword evidence="5" id="KW-0442">Lipid degradation</keyword>
<evidence type="ECO:0000256" key="4">
    <source>
        <dbReference type="ARBA" id="ARBA00022801"/>
    </source>
</evidence>
<evidence type="ECO:0000313" key="9">
    <source>
        <dbReference type="Proteomes" id="UP001501490"/>
    </source>
</evidence>